<dbReference type="Gene3D" id="3.40.50.20">
    <property type="match status" value="1"/>
</dbReference>
<evidence type="ECO:0000256" key="7">
    <source>
        <dbReference type="ARBA" id="ARBA00022960"/>
    </source>
</evidence>
<evidence type="ECO:0000256" key="11">
    <source>
        <dbReference type="PROSITE-ProRule" id="PRU00409"/>
    </source>
</evidence>
<evidence type="ECO:0000256" key="4">
    <source>
        <dbReference type="ARBA" id="ARBA00022598"/>
    </source>
</evidence>
<evidence type="ECO:0000256" key="6">
    <source>
        <dbReference type="ARBA" id="ARBA00022840"/>
    </source>
</evidence>
<comment type="catalytic activity">
    <reaction evidence="10">
        <text>2 D-alanine + ATP = D-alanyl-D-alanine + ADP + phosphate + H(+)</text>
        <dbReference type="Rhea" id="RHEA:11224"/>
        <dbReference type="ChEBI" id="CHEBI:15378"/>
        <dbReference type="ChEBI" id="CHEBI:30616"/>
        <dbReference type="ChEBI" id="CHEBI:43474"/>
        <dbReference type="ChEBI" id="CHEBI:57416"/>
        <dbReference type="ChEBI" id="CHEBI:57822"/>
        <dbReference type="ChEBI" id="CHEBI:456216"/>
        <dbReference type="EC" id="6.3.2.4"/>
    </reaction>
</comment>
<dbReference type="Gene3D" id="3.30.470.20">
    <property type="entry name" value="ATP-grasp fold, B domain"/>
    <property type="match status" value="1"/>
</dbReference>
<dbReference type="PIRSF" id="PIRSF039102">
    <property type="entry name" value="Ddl/VanB"/>
    <property type="match status" value="1"/>
</dbReference>
<gene>
    <name evidence="10 13" type="primary">ddl</name>
    <name evidence="13" type="ORF">GCM10025863_26940</name>
</gene>
<protein>
    <recommendedName>
        <fullName evidence="10">D-alanine--D-alanine ligase</fullName>
        <ecNumber evidence="10">6.3.2.4</ecNumber>
    </recommendedName>
    <alternativeName>
        <fullName evidence="10">D-Ala-D-Ala ligase</fullName>
    </alternativeName>
    <alternativeName>
        <fullName evidence="10">D-alanylalanine synthetase</fullName>
    </alternativeName>
</protein>
<evidence type="ECO:0000259" key="12">
    <source>
        <dbReference type="PROSITE" id="PS50975"/>
    </source>
</evidence>
<dbReference type="EMBL" id="AP027728">
    <property type="protein sequence ID" value="BDZ40080.1"/>
    <property type="molecule type" value="Genomic_DNA"/>
</dbReference>
<proteinExistence type="inferred from homology"/>
<evidence type="ECO:0000256" key="3">
    <source>
        <dbReference type="ARBA" id="ARBA00022490"/>
    </source>
</evidence>
<evidence type="ECO:0000256" key="8">
    <source>
        <dbReference type="ARBA" id="ARBA00022984"/>
    </source>
</evidence>
<evidence type="ECO:0000256" key="5">
    <source>
        <dbReference type="ARBA" id="ARBA00022741"/>
    </source>
</evidence>
<dbReference type="Proteomes" id="UP001321543">
    <property type="component" value="Chromosome"/>
</dbReference>
<dbReference type="EC" id="6.3.2.4" evidence="10"/>
<evidence type="ECO:0000256" key="1">
    <source>
        <dbReference type="ARBA" id="ARBA00004496"/>
    </source>
</evidence>
<dbReference type="InterPro" id="IPR000291">
    <property type="entry name" value="D-Ala_lig_Van_CS"/>
</dbReference>
<dbReference type="Gene3D" id="3.30.1490.20">
    <property type="entry name" value="ATP-grasp fold, A domain"/>
    <property type="match status" value="1"/>
</dbReference>
<dbReference type="InterPro" id="IPR005905">
    <property type="entry name" value="D_ala_D_ala"/>
</dbReference>
<comment type="function">
    <text evidence="10">Cell wall formation.</text>
</comment>
<dbReference type="InterPro" id="IPR011127">
    <property type="entry name" value="Dala_Dala_lig_N"/>
</dbReference>
<comment type="pathway">
    <text evidence="10">Cell wall biogenesis; peptidoglycan biosynthesis.</text>
</comment>
<dbReference type="InterPro" id="IPR016185">
    <property type="entry name" value="PreATP-grasp_dom_sf"/>
</dbReference>
<dbReference type="SUPFAM" id="SSF52440">
    <property type="entry name" value="PreATP-grasp domain"/>
    <property type="match status" value="1"/>
</dbReference>
<name>A0ABM8FWQ3_9MICO</name>
<dbReference type="PANTHER" id="PTHR23132:SF23">
    <property type="entry name" value="D-ALANINE--D-ALANINE LIGASE B"/>
    <property type="match status" value="1"/>
</dbReference>
<dbReference type="PROSITE" id="PS00843">
    <property type="entry name" value="DALA_DALA_LIGASE_1"/>
    <property type="match status" value="1"/>
</dbReference>
<evidence type="ECO:0000256" key="2">
    <source>
        <dbReference type="ARBA" id="ARBA00010871"/>
    </source>
</evidence>
<dbReference type="Pfam" id="PF07478">
    <property type="entry name" value="Dala_Dala_lig_C"/>
    <property type="match status" value="1"/>
</dbReference>
<dbReference type="InterPro" id="IPR011761">
    <property type="entry name" value="ATP-grasp"/>
</dbReference>
<dbReference type="Pfam" id="PF01820">
    <property type="entry name" value="Dala_Dala_lig_N"/>
    <property type="match status" value="2"/>
</dbReference>
<dbReference type="PANTHER" id="PTHR23132">
    <property type="entry name" value="D-ALANINE--D-ALANINE LIGASE"/>
    <property type="match status" value="1"/>
</dbReference>
<keyword evidence="5 11" id="KW-0547">Nucleotide-binding</keyword>
<dbReference type="RefSeq" id="WP_286300571.1">
    <property type="nucleotide sequence ID" value="NZ_AP027728.1"/>
</dbReference>
<evidence type="ECO:0000313" key="13">
    <source>
        <dbReference type="EMBL" id="BDZ40080.1"/>
    </source>
</evidence>
<evidence type="ECO:0000256" key="9">
    <source>
        <dbReference type="ARBA" id="ARBA00023316"/>
    </source>
</evidence>
<keyword evidence="3 10" id="KW-0963">Cytoplasm</keyword>
<keyword evidence="9 10" id="KW-0961">Cell wall biogenesis/degradation</keyword>
<dbReference type="InterPro" id="IPR011095">
    <property type="entry name" value="Dala_Dala_lig_C"/>
</dbReference>
<evidence type="ECO:0000256" key="10">
    <source>
        <dbReference type="HAMAP-Rule" id="MF_00047"/>
    </source>
</evidence>
<comment type="subcellular location">
    <subcellularLocation>
        <location evidence="1 10">Cytoplasm</location>
    </subcellularLocation>
</comment>
<sequence>MSRVIVLSGGESTEYEVSLASGAEVAESLAARHDVLPVRIDRSGGWHPDDQPDAMSPHDVLDGLHPEDVVFPVLHGGWGEDGGLQSVLEERGIRFVGCGSAACRIGMSKLATARVSAQRGVRTIPVRVLHREEFRAEPDVLTASLARAAEWPLIVKPDEGGSSIGVSLVSSRVELRRALDEAFQLDATVLLQPLVSGAEVSIGVWTDADGQVRVTGGSLVHLPDEPGTFFTYDHKYSGAGGWLEIPAAFPPDALAALQDAARKVALAVGAEAVARVDFFLTDQGVVLNEINTMPGLRRHSHFPRLVADTGTGYDDLLDALVGRALRGQWTPR</sequence>
<keyword evidence="14" id="KW-1185">Reference proteome</keyword>
<feature type="domain" description="ATP-grasp" evidence="12">
    <location>
        <begin position="113"/>
        <end position="322"/>
    </location>
</feature>
<dbReference type="GO" id="GO:0016874">
    <property type="term" value="F:ligase activity"/>
    <property type="evidence" value="ECO:0007669"/>
    <property type="project" value="UniProtKB-KW"/>
</dbReference>
<organism evidence="13 14">
    <name type="scientific">Microbacterium suwonense</name>
    <dbReference type="NCBI Taxonomy" id="683047"/>
    <lineage>
        <taxon>Bacteria</taxon>
        <taxon>Bacillati</taxon>
        <taxon>Actinomycetota</taxon>
        <taxon>Actinomycetes</taxon>
        <taxon>Micrococcales</taxon>
        <taxon>Microbacteriaceae</taxon>
        <taxon>Microbacterium</taxon>
    </lineage>
</organism>
<dbReference type="PROSITE" id="PS00844">
    <property type="entry name" value="DALA_DALA_LIGASE_2"/>
    <property type="match status" value="1"/>
</dbReference>
<accession>A0ABM8FWQ3</accession>
<dbReference type="PROSITE" id="PS50975">
    <property type="entry name" value="ATP_GRASP"/>
    <property type="match status" value="1"/>
</dbReference>
<comment type="similarity">
    <text evidence="2 10">Belongs to the D-alanine--D-alanine ligase family.</text>
</comment>
<reference evidence="14" key="1">
    <citation type="journal article" date="2019" name="Int. J. Syst. Evol. Microbiol.">
        <title>The Global Catalogue of Microorganisms (GCM) 10K type strain sequencing project: providing services to taxonomists for standard genome sequencing and annotation.</title>
        <authorList>
            <consortium name="The Broad Institute Genomics Platform"/>
            <consortium name="The Broad Institute Genome Sequencing Center for Infectious Disease"/>
            <person name="Wu L."/>
            <person name="Ma J."/>
        </authorList>
    </citation>
    <scope>NUCLEOTIDE SEQUENCE [LARGE SCALE GENOMIC DNA]</scope>
    <source>
        <strain evidence="14">NBRC 106310</strain>
    </source>
</reference>
<keyword evidence="4 10" id="KW-0436">Ligase</keyword>
<dbReference type="HAMAP" id="MF_00047">
    <property type="entry name" value="Dala_Dala_lig"/>
    <property type="match status" value="1"/>
</dbReference>
<keyword evidence="6 11" id="KW-0067">ATP-binding</keyword>
<keyword evidence="8 10" id="KW-0573">Peptidoglycan synthesis</keyword>
<evidence type="ECO:0000313" key="14">
    <source>
        <dbReference type="Proteomes" id="UP001321543"/>
    </source>
</evidence>
<dbReference type="InterPro" id="IPR013815">
    <property type="entry name" value="ATP_grasp_subdomain_1"/>
</dbReference>
<dbReference type="SUPFAM" id="SSF56059">
    <property type="entry name" value="Glutathione synthetase ATP-binding domain-like"/>
    <property type="match status" value="1"/>
</dbReference>
<keyword evidence="7 10" id="KW-0133">Cell shape</keyword>